<dbReference type="EMBL" id="JAZDDG010000015">
    <property type="protein sequence ID" value="MEE1978501.1"/>
    <property type="molecule type" value="Genomic_DNA"/>
</dbReference>
<name>A0ABU7IZV0_9FLAO</name>
<dbReference type="PROSITE" id="PS51257">
    <property type="entry name" value="PROKAR_LIPOPROTEIN"/>
    <property type="match status" value="1"/>
</dbReference>
<sequence length="245" mass="27934">MAFKKVLLAVFLTVLFVACNFTEEIYINTDGSGKMSIGFDGSEMMSMIPESDSLETEEVIDSTLVFKDFLREKKDSIAQLPKEEQEKLKKLEPFSMHMVVDAPNGIMNFEMFSDFKQVSDVNDAFNAFQNASKMGPSATDKPVPQNSGNDATEVEYSFKKSLFVRETKIKNKEMFQKSLDSLESAEMFLGSSTYTFKYHFPKRVKSTNVEEATFSMDGKTMIYEVNFLDMLKDPESIRIEVELEK</sequence>
<evidence type="ECO:0008006" key="3">
    <source>
        <dbReference type="Google" id="ProtNLM"/>
    </source>
</evidence>
<protein>
    <recommendedName>
        <fullName evidence="3">Lipoprotein</fullName>
    </recommendedName>
</protein>
<reference evidence="1 2" key="1">
    <citation type="submission" date="2024-01" db="EMBL/GenBank/DDBJ databases">
        <title>Maribacter spp. originated from different algae showed divergent polysaccharides utilization ability.</title>
        <authorList>
            <person name="Wang H."/>
            <person name="Wu Y."/>
        </authorList>
    </citation>
    <scope>NUCLEOTIDE SEQUENCE [LARGE SCALE GENOMIC DNA]</scope>
    <source>
        <strain evidence="1 2">PR1</strain>
    </source>
</reference>
<keyword evidence="2" id="KW-1185">Reference proteome</keyword>
<accession>A0ABU7IZV0</accession>
<comment type="caution">
    <text evidence="1">The sequence shown here is derived from an EMBL/GenBank/DDBJ whole genome shotgun (WGS) entry which is preliminary data.</text>
</comment>
<proteinExistence type="predicted"/>
<evidence type="ECO:0000313" key="1">
    <source>
        <dbReference type="EMBL" id="MEE1978501.1"/>
    </source>
</evidence>
<dbReference type="RefSeq" id="WP_272653148.1">
    <property type="nucleotide sequence ID" value="NZ_JAZDDG010000015.1"/>
</dbReference>
<dbReference type="Proteomes" id="UP001356308">
    <property type="component" value="Unassembled WGS sequence"/>
</dbReference>
<evidence type="ECO:0000313" key="2">
    <source>
        <dbReference type="Proteomes" id="UP001356308"/>
    </source>
</evidence>
<organism evidence="1 2">
    <name type="scientific">Maribacter cobaltidurans</name>
    <dbReference type="NCBI Taxonomy" id="1178778"/>
    <lineage>
        <taxon>Bacteria</taxon>
        <taxon>Pseudomonadati</taxon>
        <taxon>Bacteroidota</taxon>
        <taxon>Flavobacteriia</taxon>
        <taxon>Flavobacteriales</taxon>
        <taxon>Flavobacteriaceae</taxon>
        <taxon>Maribacter</taxon>
    </lineage>
</organism>
<gene>
    <name evidence="1" type="ORF">V1I91_20665</name>
</gene>